<dbReference type="CDD" id="cd01129">
    <property type="entry name" value="PulE-GspE-like"/>
    <property type="match status" value="1"/>
</dbReference>
<dbReference type="InterPro" id="IPR001482">
    <property type="entry name" value="T2SS/T4SS_dom"/>
</dbReference>
<dbReference type="SUPFAM" id="SSF52540">
    <property type="entry name" value="P-loop containing nucleoside triphosphate hydrolases"/>
    <property type="match status" value="1"/>
</dbReference>
<reference evidence="5 7" key="1">
    <citation type="submission" date="2017-09" db="EMBL/GenBank/DDBJ databases">
        <authorList>
            <person name="Thomas P."/>
            <person name="Seyboldt C."/>
        </authorList>
    </citation>
    <scope>NUCLEOTIDE SEQUENCE [LARGE SCALE GENOMIC DNA]</scope>
    <source>
        <strain evidence="5 7">DSM 7534</strain>
    </source>
</reference>
<evidence type="ECO:0000256" key="1">
    <source>
        <dbReference type="ARBA" id="ARBA00006611"/>
    </source>
</evidence>
<dbReference type="OrthoDB" id="9808272at2"/>
<proteinExistence type="inferred from homology"/>
<dbReference type="GO" id="GO:0005524">
    <property type="term" value="F:ATP binding"/>
    <property type="evidence" value="ECO:0007669"/>
    <property type="project" value="UniProtKB-KW"/>
</dbReference>
<evidence type="ECO:0000259" key="4">
    <source>
        <dbReference type="PROSITE" id="PS00662"/>
    </source>
</evidence>
<dbReference type="GO" id="GO:0005886">
    <property type="term" value="C:plasma membrane"/>
    <property type="evidence" value="ECO:0007669"/>
    <property type="project" value="TreeGrafter"/>
</dbReference>
<dbReference type="Gene3D" id="3.40.50.300">
    <property type="entry name" value="P-loop containing nucleotide triphosphate hydrolases"/>
    <property type="match status" value="1"/>
</dbReference>
<dbReference type="PANTHER" id="PTHR30258">
    <property type="entry name" value="TYPE II SECRETION SYSTEM PROTEIN GSPE-RELATED"/>
    <property type="match status" value="1"/>
</dbReference>
<keyword evidence="8" id="KW-1185">Reference proteome</keyword>
<organism evidence="5 7">
    <name type="scientific">Clostridium septicum</name>
    <dbReference type="NCBI Taxonomy" id="1504"/>
    <lineage>
        <taxon>Bacteria</taxon>
        <taxon>Bacillati</taxon>
        <taxon>Bacillota</taxon>
        <taxon>Clostridia</taxon>
        <taxon>Eubacteriales</taxon>
        <taxon>Clostridiaceae</taxon>
        <taxon>Clostridium</taxon>
    </lineage>
</organism>
<gene>
    <name evidence="5" type="ORF">CP523_14955</name>
    <name evidence="6" type="ORF">NH397_07395</name>
</gene>
<dbReference type="KEGG" id="csep:CP523_14955"/>
<sequence>MNVKENNMFINKLNLNISRKINKQFALENKVIPLYREENLIVALAKKESEEIKRELNFIFNSEIKFILIEEKIIYSIIEKTFSGENDDLELDILKKAIDLSASDIHMEPRGSEVVIRFRVDGILFMERKIKNNEYNILLSKIKIKANVDITEKRRPQDGKYSITLNEKEYSLRISTIPIIYGEKLVIRILYGKVLNYSMDSLNLNIKQLEKLKKIMSLKNGLFIATGPTGSGKSTTLYAMLQYINNDEINITTLEDPIETIIPGINQMNLNRKANINFANGLRNVLRQDPDTIMVGEIRDEETAEIAISAALTGHKVYSTIHSKTPREVYLRLEDMGVKSYLIRDSLVGIISQRLIRILCNKCKVISEKKIVNNEEINLYESCGCIECNNTGYKGRKMVASICIIDDDIKRVYSNIFQEINYLNNDEMLDSLEELLKLGDITKVDFKNFIMMEGLNESKYRRYFK</sequence>
<dbReference type="EMBL" id="CP023671">
    <property type="protein sequence ID" value="AYE35888.1"/>
    <property type="molecule type" value="Genomic_DNA"/>
</dbReference>
<dbReference type="Proteomes" id="UP001055437">
    <property type="component" value="Chromosome"/>
</dbReference>
<dbReference type="EMBL" id="CP099799">
    <property type="protein sequence ID" value="USS02472.1"/>
    <property type="molecule type" value="Genomic_DNA"/>
</dbReference>
<evidence type="ECO:0000256" key="2">
    <source>
        <dbReference type="ARBA" id="ARBA00022741"/>
    </source>
</evidence>
<dbReference type="InterPro" id="IPR027417">
    <property type="entry name" value="P-loop_NTPase"/>
</dbReference>
<dbReference type="PANTHER" id="PTHR30258:SF2">
    <property type="entry name" value="COMG OPERON PROTEIN 1"/>
    <property type="match status" value="1"/>
</dbReference>
<protein>
    <submittedName>
        <fullName evidence="6">GspE/PulE family protein</fullName>
    </submittedName>
    <submittedName>
        <fullName evidence="5">Type II/IV secretion system protein</fullName>
    </submittedName>
</protein>
<keyword evidence="2" id="KW-0547">Nucleotide-binding</keyword>
<evidence type="ECO:0000256" key="3">
    <source>
        <dbReference type="ARBA" id="ARBA00022840"/>
    </source>
</evidence>
<evidence type="ECO:0000313" key="5">
    <source>
        <dbReference type="EMBL" id="AYE35888.1"/>
    </source>
</evidence>
<reference evidence="6" key="2">
    <citation type="submission" date="2022-06" db="EMBL/GenBank/DDBJ databases">
        <authorList>
            <person name="Holder M.E."/>
            <person name="Ajami N.J."/>
            <person name="Petrosino J.F."/>
        </authorList>
    </citation>
    <scope>NUCLEOTIDE SEQUENCE</scope>
    <source>
        <strain evidence="6">RMA 8861</strain>
    </source>
</reference>
<evidence type="ECO:0000313" key="8">
    <source>
        <dbReference type="Proteomes" id="UP001055437"/>
    </source>
</evidence>
<dbReference type="AlphaFoldDB" id="A0A9N7JNG0"/>
<accession>A0A9N7JNG0</accession>
<evidence type="ECO:0000313" key="6">
    <source>
        <dbReference type="EMBL" id="USS02472.1"/>
    </source>
</evidence>
<evidence type="ECO:0000313" key="7">
    <source>
        <dbReference type="Proteomes" id="UP000280586"/>
    </source>
</evidence>
<keyword evidence="3" id="KW-0067">ATP-binding</keyword>
<dbReference type="Gene3D" id="3.30.450.90">
    <property type="match status" value="1"/>
</dbReference>
<dbReference type="PROSITE" id="PS00662">
    <property type="entry name" value="T2SP_E"/>
    <property type="match status" value="1"/>
</dbReference>
<name>A0A9N7JNG0_CLOSE</name>
<dbReference type="GO" id="GO:0016887">
    <property type="term" value="F:ATP hydrolysis activity"/>
    <property type="evidence" value="ECO:0007669"/>
    <property type="project" value="TreeGrafter"/>
</dbReference>
<comment type="similarity">
    <text evidence="1">Belongs to the GSP E family.</text>
</comment>
<feature type="domain" description="Bacterial type II secretion system protein E" evidence="4">
    <location>
        <begin position="286"/>
        <end position="300"/>
    </location>
</feature>
<dbReference type="Pfam" id="PF00437">
    <property type="entry name" value="T2SSE"/>
    <property type="match status" value="1"/>
</dbReference>
<dbReference type="Proteomes" id="UP000280586">
    <property type="component" value="Chromosome"/>
</dbReference>